<dbReference type="GO" id="GO:0052689">
    <property type="term" value="F:carboxylic ester hydrolase activity"/>
    <property type="evidence" value="ECO:0007669"/>
    <property type="project" value="UniProtKB-KW"/>
</dbReference>
<dbReference type="InterPro" id="IPR019826">
    <property type="entry name" value="Carboxylesterase_B_AS"/>
</dbReference>
<evidence type="ECO:0000259" key="6">
    <source>
        <dbReference type="Pfam" id="PF00135"/>
    </source>
</evidence>
<evidence type="ECO:0000313" key="7">
    <source>
        <dbReference type="EMBL" id="CAG7717815.1"/>
    </source>
</evidence>
<evidence type="ECO:0000256" key="4">
    <source>
        <dbReference type="ARBA" id="ARBA00023180"/>
    </source>
</evidence>
<evidence type="ECO:0000256" key="1">
    <source>
        <dbReference type="ARBA" id="ARBA00005964"/>
    </source>
</evidence>
<sequence>DGRNFIEWRGIPFGKAPVGPLRFASPLPFGKWEGIRDGSKFGGRCPEVSGFGIDLGDEDCLNLNVSVPKVYTHQLLPVMVYFHGGIFQYGTGSTHRPDYFMDEDVVYVNPNYRLGVLGFLNTGDTVIRGNMGLKDQVLALRWVKENIQSFGGDPNNITIFGESAGGASVHYLTLLPSTQGIFSKAIVQSGIATAFWACLSTKEAVRFARKYAKRFNCDTEESSKLVECLRSKTVAELLEEYEDETGPGILIRPDLEYTPFLPSIEGVNDEEAFLVEHPLRILADGRAHGVPMMIGANADEGLLSSIALYNSEEMADNFEKNCVCHICRAFNIPEDTPNGKELASKIKEIYFPENSNLTKDQTLEQFTKLFTDAYFMLHVSHCISVQSQFSPVYPYYFSRRGGPSFTNQLNLLTNKGNMRVKIAKYLATSLYNRITGNKPTDYGVCHADDLAMLFNLKFVFHVPWNPNSPDYNFSKDMVKLWVDFARDETSMTFRGVEFSKQEPGKPLQYLELCENPKVIDEPFGERVEALKTLGLLELYLSLV</sequence>
<reference evidence="7" key="1">
    <citation type="submission" date="2021-06" db="EMBL/GenBank/DDBJ databases">
        <authorList>
            <person name="Hodson N. C."/>
            <person name="Mongue J. A."/>
            <person name="Jaron S. K."/>
        </authorList>
    </citation>
    <scope>NUCLEOTIDE SEQUENCE</scope>
</reference>
<dbReference type="EMBL" id="CAJVCH010048817">
    <property type="protein sequence ID" value="CAG7717815.1"/>
    <property type="molecule type" value="Genomic_DNA"/>
</dbReference>
<dbReference type="PROSITE" id="PS00122">
    <property type="entry name" value="CARBOXYLESTERASE_B_1"/>
    <property type="match status" value="1"/>
</dbReference>
<keyword evidence="3 5" id="KW-0378">Hydrolase</keyword>
<dbReference type="Proteomes" id="UP000708208">
    <property type="component" value="Unassembled WGS sequence"/>
</dbReference>
<protein>
    <recommendedName>
        <fullName evidence="5">Carboxylic ester hydrolase</fullName>
        <ecNumber evidence="5">3.1.1.-</ecNumber>
    </recommendedName>
</protein>
<comment type="caution">
    <text evidence="7">The sequence shown here is derived from an EMBL/GenBank/DDBJ whole genome shotgun (WGS) entry which is preliminary data.</text>
</comment>
<evidence type="ECO:0000256" key="3">
    <source>
        <dbReference type="ARBA" id="ARBA00022801"/>
    </source>
</evidence>
<keyword evidence="2" id="KW-0719">Serine esterase</keyword>
<dbReference type="OrthoDB" id="19653at2759"/>
<keyword evidence="8" id="KW-1185">Reference proteome</keyword>
<dbReference type="Pfam" id="PF00135">
    <property type="entry name" value="COesterase"/>
    <property type="match status" value="1"/>
</dbReference>
<dbReference type="PANTHER" id="PTHR43142:SF1">
    <property type="entry name" value="CARBOXYLIC ESTER HYDROLASE"/>
    <property type="match status" value="1"/>
</dbReference>
<dbReference type="PANTHER" id="PTHR43142">
    <property type="entry name" value="CARBOXYLIC ESTER HYDROLASE"/>
    <property type="match status" value="1"/>
</dbReference>
<accession>A0A8J2JIR3</accession>
<name>A0A8J2JIR3_9HEXA</name>
<evidence type="ECO:0000313" key="8">
    <source>
        <dbReference type="Proteomes" id="UP000708208"/>
    </source>
</evidence>
<gene>
    <name evidence="7" type="ORF">AFUS01_LOCUS7252</name>
</gene>
<feature type="non-terminal residue" evidence="7">
    <location>
        <position position="1"/>
    </location>
</feature>
<evidence type="ECO:0000256" key="5">
    <source>
        <dbReference type="RuleBase" id="RU361235"/>
    </source>
</evidence>
<proteinExistence type="inferred from homology"/>
<dbReference type="EC" id="3.1.1.-" evidence="5"/>
<organism evidence="7 8">
    <name type="scientific">Allacma fusca</name>
    <dbReference type="NCBI Taxonomy" id="39272"/>
    <lineage>
        <taxon>Eukaryota</taxon>
        <taxon>Metazoa</taxon>
        <taxon>Ecdysozoa</taxon>
        <taxon>Arthropoda</taxon>
        <taxon>Hexapoda</taxon>
        <taxon>Collembola</taxon>
        <taxon>Symphypleona</taxon>
        <taxon>Sminthuridae</taxon>
        <taxon>Allacma</taxon>
    </lineage>
</organism>
<dbReference type="InterPro" id="IPR002018">
    <property type="entry name" value="CarbesteraseB"/>
</dbReference>
<evidence type="ECO:0000256" key="2">
    <source>
        <dbReference type="ARBA" id="ARBA00022487"/>
    </source>
</evidence>
<feature type="domain" description="Carboxylesterase type B" evidence="6">
    <location>
        <begin position="4"/>
        <end position="522"/>
    </location>
</feature>
<comment type="similarity">
    <text evidence="1 5">Belongs to the type-B carboxylesterase/lipase family.</text>
</comment>
<keyword evidence="4" id="KW-0325">Glycoprotein</keyword>
<dbReference type="AlphaFoldDB" id="A0A8J2JIR3"/>